<protein>
    <submittedName>
        <fullName evidence="2">Uncharacterized protein</fullName>
    </submittedName>
</protein>
<dbReference type="EMBL" id="JAVHNS010000015">
    <property type="protein sequence ID" value="KAK6334437.1"/>
    <property type="molecule type" value="Genomic_DNA"/>
</dbReference>
<sequence>MSDFAYSSNSGSNEENEDGQGGHSKIERKLEHEDVDGHHPEPINKVWMGEAALIYLMDITFADLIVQGNVEADAGWHFRLNRSFACTKSGYIRNNCKLSSRKDHLININVGKSVMKTVIRFMYTDIYQIMGYEVDELNSYDFFPRIKNGYALIASKVLSDVEGAILLEIPDMIDAILKAVGEDLLEAPKKRSLLGSYGIRLLCKIFSLKGTHGEWNREKMAQIIIKSFSVKEIEKELAKLAGDNPEGSNVIIYTGGFQAILSDGLKKWKADLKENPDLKEPKQFDFDSLTAYWWRSQG</sequence>
<evidence type="ECO:0000256" key="1">
    <source>
        <dbReference type="SAM" id="MobiDB-lite"/>
    </source>
</evidence>
<keyword evidence="3" id="KW-1185">Reference proteome</keyword>
<dbReference type="AlphaFoldDB" id="A0AAV9U348"/>
<evidence type="ECO:0000313" key="2">
    <source>
        <dbReference type="EMBL" id="KAK6334437.1"/>
    </source>
</evidence>
<proteinExistence type="predicted"/>
<feature type="region of interest" description="Disordered" evidence="1">
    <location>
        <begin position="1"/>
        <end position="23"/>
    </location>
</feature>
<dbReference type="Proteomes" id="UP001373714">
    <property type="component" value="Unassembled WGS sequence"/>
</dbReference>
<organism evidence="2 3">
    <name type="scientific">Orbilia blumenaviensis</name>
    <dbReference type="NCBI Taxonomy" id="1796055"/>
    <lineage>
        <taxon>Eukaryota</taxon>
        <taxon>Fungi</taxon>
        <taxon>Dikarya</taxon>
        <taxon>Ascomycota</taxon>
        <taxon>Pezizomycotina</taxon>
        <taxon>Orbiliomycetes</taxon>
        <taxon>Orbiliales</taxon>
        <taxon>Orbiliaceae</taxon>
        <taxon>Orbilia</taxon>
    </lineage>
</organism>
<comment type="caution">
    <text evidence="2">The sequence shown here is derived from an EMBL/GenBank/DDBJ whole genome shotgun (WGS) entry which is preliminary data.</text>
</comment>
<name>A0AAV9U348_9PEZI</name>
<evidence type="ECO:0000313" key="3">
    <source>
        <dbReference type="Proteomes" id="UP001373714"/>
    </source>
</evidence>
<reference evidence="2 3" key="1">
    <citation type="submission" date="2019-10" db="EMBL/GenBank/DDBJ databases">
        <authorList>
            <person name="Palmer J.M."/>
        </authorList>
    </citation>
    <scope>NUCLEOTIDE SEQUENCE [LARGE SCALE GENOMIC DNA]</scope>
    <source>
        <strain evidence="2 3">TWF730</strain>
    </source>
</reference>
<gene>
    <name evidence="2" type="ORF">TWF730_003651</name>
</gene>
<accession>A0AAV9U348</accession>